<organism evidence="2 3">
    <name type="scientific">Sphenostylis stenocarpa</name>
    <dbReference type="NCBI Taxonomy" id="92480"/>
    <lineage>
        <taxon>Eukaryota</taxon>
        <taxon>Viridiplantae</taxon>
        <taxon>Streptophyta</taxon>
        <taxon>Embryophyta</taxon>
        <taxon>Tracheophyta</taxon>
        <taxon>Spermatophyta</taxon>
        <taxon>Magnoliopsida</taxon>
        <taxon>eudicotyledons</taxon>
        <taxon>Gunneridae</taxon>
        <taxon>Pentapetalae</taxon>
        <taxon>rosids</taxon>
        <taxon>fabids</taxon>
        <taxon>Fabales</taxon>
        <taxon>Fabaceae</taxon>
        <taxon>Papilionoideae</taxon>
        <taxon>50 kb inversion clade</taxon>
        <taxon>NPAAA clade</taxon>
        <taxon>indigoferoid/millettioid clade</taxon>
        <taxon>Phaseoleae</taxon>
        <taxon>Sphenostylis</taxon>
    </lineage>
</organism>
<dbReference type="Pfam" id="PF12481">
    <property type="entry name" value="DUF3700"/>
    <property type="match status" value="1"/>
</dbReference>
<keyword evidence="3" id="KW-1185">Reference proteome</keyword>
<dbReference type="InterPro" id="IPR024286">
    <property type="entry name" value="DUF3700"/>
</dbReference>
<dbReference type="EMBL" id="OY731403">
    <property type="protein sequence ID" value="CAJ1961656.1"/>
    <property type="molecule type" value="Genomic_DNA"/>
</dbReference>
<dbReference type="PANTHER" id="PTHR45952:SF8">
    <property type="entry name" value="STEM-SPECIFIC PROTEIN TSJT1"/>
    <property type="match status" value="1"/>
</dbReference>
<sequence length="255" mass="28074">MLAVFAKAIGKPPEELRLPAMGSNNSKTPREIVKKFQSLWQDSAVYNLPHGNFMALSHEDESPLHPRSVVVLDDIFCIFVGALANIVDLRHYYGLPRQATEAMIVIEAYKVLRDRAPYPPDQVVKHLDGKFAFIIFDARTHTLFIARDRDGSVEFQWGMARDGSLVCSDDPTIIKEGCGQACASFPPGCIFINGSGLTSFDHPLHKVRGVAHEDDSGNISSVYFQVDLYTKIPSIPRTGSAANWADAAVAEVKGE</sequence>
<dbReference type="AlphaFoldDB" id="A0AA86SJ15"/>
<name>A0AA86SJ15_9FABA</name>
<dbReference type="PANTHER" id="PTHR45952">
    <property type="entry name" value="ALUMINUM INDUCED PROTEIN WITH YGL AND LRDR MOTIFS"/>
    <property type="match status" value="1"/>
</dbReference>
<gene>
    <name evidence="2" type="ORF">AYBTSS11_LOCUS18839</name>
</gene>
<dbReference type="InterPro" id="IPR029055">
    <property type="entry name" value="Ntn_hydrolases_N"/>
</dbReference>
<proteinExistence type="predicted"/>
<protein>
    <recommendedName>
        <fullName evidence="1">DUF3700 domain-containing protein</fullName>
    </recommendedName>
</protein>
<dbReference type="SMART" id="SM01172">
    <property type="entry name" value="DUF3700"/>
    <property type="match status" value="1"/>
</dbReference>
<evidence type="ECO:0000259" key="1">
    <source>
        <dbReference type="SMART" id="SM01172"/>
    </source>
</evidence>
<dbReference type="Gene3D" id="3.60.20.10">
    <property type="entry name" value="Glutamine Phosphoribosylpyrophosphate, subunit 1, domain 1"/>
    <property type="match status" value="1"/>
</dbReference>
<dbReference type="InterPro" id="IPR044828">
    <property type="entry name" value="TSJT1-like"/>
</dbReference>
<evidence type="ECO:0000313" key="2">
    <source>
        <dbReference type="EMBL" id="CAJ1961656.1"/>
    </source>
</evidence>
<dbReference type="SUPFAM" id="SSF56235">
    <property type="entry name" value="N-terminal nucleophile aminohydrolases (Ntn hydrolases)"/>
    <property type="match status" value="1"/>
</dbReference>
<evidence type="ECO:0000313" key="3">
    <source>
        <dbReference type="Proteomes" id="UP001189624"/>
    </source>
</evidence>
<dbReference type="Gramene" id="rna-AYBTSS11_LOCUS18839">
    <property type="protein sequence ID" value="CAJ1961656.1"/>
    <property type="gene ID" value="gene-AYBTSS11_LOCUS18839"/>
</dbReference>
<accession>A0AA86SJ15</accession>
<dbReference type="Proteomes" id="UP001189624">
    <property type="component" value="Chromosome 6"/>
</dbReference>
<reference evidence="2" key="1">
    <citation type="submission" date="2023-10" db="EMBL/GenBank/DDBJ databases">
        <authorList>
            <person name="Domelevo Entfellner J.-B."/>
        </authorList>
    </citation>
    <scope>NUCLEOTIDE SEQUENCE</scope>
</reference>
<feature type="domain" description="DUF3700" evidence="1">
    <location>
        <begin position="2"/>
        <end position="226"/>
    </location>
</feature>